<sequence length="48" mass="5775">MDLELLRPHKFISNKGLSGRDQSLQKVSYHTHPLFRNRLRNQVCRKKK</sequence>
<gene>
    <name evidence="1" type="ORF">AEK19_MT1109</name>
</gene>
<proteinExistence type="predicted"/>
<accession>A0A1Y0B1R4</accession>
<geneLocation type="mitochondrion" evidence="1"/>
<reference evidence="1" key="1">
    <citation type="submission" date="2017-03" db="EMBL/GenBank/DDBJ databases">
        <title>The mitochondrial genome of the carnivorous plant Utricularia reniformis (Lentibulariaceae): structure, comparative analysis and evolutionary landmarks.</title>
        <authorList>
            <person name="Silva S.R."/>
            <person name="Alvarenga D.O."/>
            <person name="Michael T.P."/>
            <person name="Miranda V.F.O."/>
            <person name="Varani A.M."/>
        </authorList>
    </citation>
    <scope>NUCLEOTIDE SEQUENCE</scope>
</reference>
<protein>
    <submittedName>
        <fullName evidence="1">Uncharacterized protein</fullName>
    </submittedName>
</protein>
<name>A0A1Y0B1R4_9LAMI</name>
<evidence type="ECO:0000313" key="1">
    <source>
        <dbReference type="EMBL" id="ART31328.1"/>
    </source>
</evidence>
<dbReference type="EMBL" id="KY774314">
    <property type="protein sequence ID" value="ART31328.1"/>
    <property type="molecule type" value="Genomic_DNA"/>
</dbReference>
<organism evidence="1">
    <name type="scientific">Utricularia reniformis</name>
    <dbReference type="NCBI Taxonomy" id="192314"/>
    <lineage>
        <taxon>Eukaryota</taxon>
        <taxon>Viridiplantae</taxon>
        <taxon>Streptophyta</taxon>
        <taxon>Embryophyta</taxon>
        <taxon>Tracheophyta</taxon>
        <taxon>Spermatophyta</taxon>
        <taxon>Magnoliopsida</taxon>
        <taxon>eudicotyledons</taxon>
        <taxon>Gunneridae</taxon>
        <taxon>Pentapetalae</taxon>
        <taxon>asterids</taxon>
        <taxon>lamiids</taxon>
        <taxon>Lamiales</taxon>
        <taxon>Lentibulariaceae</taxon>
        <taxon>Utricularia</taxon>
    </lineage>
</organism>
<dbReference type="AlphaFoldDB" id="A0A1Y0B1R4"/>
<keyword evidence="1" id="KW-0496">Mitochondrion</keyword>